<dbReference type="AlphaFoldDB" id="A0AA88NLD4"/>
<protein>
    <submittedName>
        <fullName evidence="2">Uncharacterized protein</fullName>
    </submittedName>
</protein>
<accession>A0AA88NLD4</accession>
<feature type="region of interest" description="Disordered" evidence="1">
    <location>
        <begin position="96"/>
        <end position="121"/>
    </location>
</feature>
<name>A0AA88NLD4_CHASR</name>
<comment type="caution">
    <text evidence="2">The sequence shown here is derived from an EMBL/GenBank/DDBJ whole genome shotgun (WGS) entry which is preliminary data.</text>
</comment>
<proteinExistence type="predicted"/>
<organism evidence="2 3">
    <name type="scientific">Channa striata</name>
    <name type="common">Snakehead murrel</name>
    <name type="synonym">Ophicephalus striatus</name>
    <dbReference type="NCBI Taxonomy" id="64152"/>
    <lineage>
        <taxon>Eukaryota</taxon>
        <taxon>Metazoa</taxon>
        <taxon>Chordata</taxon>
        <taxon>Craniata</taxon>
        <taxon>Vertebrata</taxon>
        <taxon>Euteleostomi</taxon>
        <taxon>Actinopterygii</taxon>
        <taxon>Neopterygii</taxon>
        <taxon>Teleostei</taxon>
        <taxon>Neoteleostei</taxon>
        <taxon>Acanthomorphata</taxon>
        <taxon>Anabantaria</taxon>
        <taxon>Anabantiformes</taxon>
        <taxon>Channoidei</taxon>
        <taxon>Channidae</taxon>
        <taxon>Channa</taxon>
    </lineage>
</organism>
<evidence type="ECO:0000313" key="2">
    <source>
        <dbReference type="EMBL" id="KAK2859118.1"/>
    </source>
</evidence>
<dbReference type="EMBL" id="JAUPFM010000002">
    <property type="protein sequence ID" value="KAK2859118.1"/>
    <property type="molecule type" value="Genomic_DNA"/>
</dbReference>
<dbReference type="Proteomes" id="UP001187415">
    <property type="component" value="Unassembled WGS sequence"/>
</dbReference>
<sequence length="121" mass="12966">MLLPGNTLHDISDSSPRPHRTCFTSSRGRSFVTRTACPKFDDLPLKVPLLSCGIVRPVVDLISPAGGALLPGCSWTPFLTELEKCSGLPGTGPWAFSAPPWPGEEPRRRDRGGAAELVARS</sequence>
<reference evidence="2" key="1">
    <citation type="submission" date="2023-07" db="EMBL/GenBank/DDBJ databases">
        <title>Chromosome-level Genome Assembly of Striped Snakehead (Channa striata).</title>
        <authorList>
            <person name="Liu H."/>
        </authorList>
    </citation>
    <scope>NUCLEOTIDE SEQUENCE</scope>
    <source>
        <strain evidence="2">Gz</strain>
        <tissue evidence="2">Muscle</tissue>
    </source>
</reference>
<gene>
    <name evidence="2" type="ORF">Q5P01_003738</name>
</gene>
<feature type="compositionally biased region" description="Basic and acidic residues" evidence="1">
    <location>
        <begin position="104"/>
        <end position="113"/>
    </location>
</feature>
<evidence type="ECO:0000256" key="1">
    <source>
        <dbReference type="SAM" id="MobiDB-lite"/>
    </source>
</evidence>
<keyword evidence="3" id="KW-1185">Reference proteome</keyword>
<evidence type="ECO:0000313" key="3">
    <source>
        <dbReference type="Proteomes" id="UP001187415"/>
    </source>
</evidence>